<dbReference type="SMART" id="SM00387">
    <property type="entry name" value="HATPase_c"/>
    <property type="match status" value="1"/>
</dbReference>
<evidence type="ECO:0000259" key="7">
    <source>
        <dbReference type="PROSITE" id="PS50112"/>
    </source>
</evidence>
<dbReference type="Pfam" id="PF13426">
    <property type="entry name" value="PAS_9"/>
    <property type="match status" value="1"/>
</dbReference>
<dbReference type="NCBIfam" id="TIGR00229">
    <property type="entry name" value="sensory_box"/>
    <property type="match status" value="5"/>
</dbReference>
<dbReference type="SMART" id="SM00091">
    <property type="entry name" value="PAS"/>
    <property type="match status" value="6"/>
</dbReference>
<feature type="domain" description="PAC" evidence="8">
    <location>
        <begin position="414"/>
        <end position="466"/>
    </location>
</feature>
<dbReference type="InterPro" id="IPR013767">
    <property type="entry name" value="PAS_fold"/>
</dbReference>
<feature type="domain" description="Histidine kinase" evidence="6">
    <location>
        <begin position="858"/>
        <end position="1069"/>
    </location>
</feature>
<feature type="domain" description="PAC" evidence="8">
    <location>
        <begin position="287"/>
        <end position="338"/>
    </location>
</feature>
<keyword evidence="4" id="KW-0808">Transferase</keyword>
<evidence type="ECO:0000256" key="5">
    <source>
        <dbReference type="ARBA" id="ARBA00022777"/>
    </source>
</evidence>
<dbReference type="PANTHER" id="PTHR43304">
    <property type="entry name" value="PHYTOCHROME-LIKE PROTEIN CPH1"/>
    <property type="match status" value="1"/>
</dbReference>
<feature type="domain" description="PAS" evidence="7">
    <location>
        <begin position="467"/>
        <end position="538"/>
    </location>
</feature>
<dbReference type="Pfam" id="PF02518">
    <property type="entry name" value="HATPase_c"/>
    <property type="match status" value="1"/>
</dbReference>
<dbReference type="InterPro" id="IPR013655">
    <property type="entry name" value="PAS_fold_3"/>
</dbReference>
<reference evidence="9 10" key="1">
    <citation type="submission" date="2020-08" db="EMBL/GenBank/DDBJ databases">
        <title>Croceimicrobium hydrocarbonivorans gen. nov., sp. nov., a novel marine bacterium isolated from a bacterial consortium that degrades polyethylene terephthalate.</title>
        <authorList>
            <person name="Liu R."/>
        </authorList>
    </citation>
    <scope>NUCLEOTIDE SEQUENCE [LARGE SCALE GENOMIC DNA]</scope>
    <source>
        <strain evidence="9 10">A20-9</strain>
    </source>
</reference>
<evidence type="ECO:0000313" key="9">
    <source>
        <dbReference type="EMBL" id="QNR24258.1"/>
    </source>
</evidence>
<dbReference type="InterPro" id="IPR005467">
    <property type="entry name" value="His_kinase_dom"/>
</dbReference>
<dbReference type="InterPro" id="IPR003594">
    <property type="entry name" value="HATPase_dom"/>
</dbReference>
<gene>
    <name evidence="9" type="ORF">H4K34_00015</name>
</gene>
<dbReference type="InterPro" id="IPR052162">
    <property type="entry name" value="Sensor_kinase/Photoreceptor"/>
</dbReference>
<dbReference type="SMART" id="SM00086">
    <property type="entry name" value="PAC"/>
    <property type="match status" value="4"/>
</dbReference>
<feature type="domain" description="PAC" evidence="8">
    <location>
        <begin position="784"/>
        <end position="840"/>
    </location>
</feature>
<name>A0A7H0VEW0_9FLAO</name>
<evidence type="ECO:0000256" key="3">
    <source>
        <dbReference type="ARBA" id="ARBA00022553"/>
    </source>
</evidence>
<dbReference type="GO" id="GO:0006355">
    <property type="term" value="P:regulation of DNA-templated transcription"/>
    <property type="evidence" value="ECO:0007669"/>
    <property type="project" value="InterPro"/>
</dbReference>
<dbReference type="InterPro" id="IPR035965">
    <property type="entry name" value="PAS-like_dom_sf"/>
</dbReference>
<dbReference type="InterPro" id="IPR001610">
    <property type="entry name" value="PAC"/>
</dbReference>
<comment type="catalytic activity">
    <reaction evidence="1">
        <text>ATP + protein L-histidine = ADP + protein N-phospho-L-histidine.</text>
        <dbReference type="EC" id="2.7.13.3"/>
    </reaction>
</comment>
<dbReference type="Pfam" id="PF13188">
    <property type="entry name" value="PAS_8"/>
    <property type="match status" value="1"/>
</dbReference>
<proteinExistence type="predicted"/>
<keyword evidence="10" id="KW-1185">Reference proteome</keyword>
<dbReference type="Pfam" id="PF08447">
    <property type="entry name" value="PAS_3"/>
    <property type="match status" value="3"/>
</dbReference>
<dbReference type="InterPro" id="IPR036890">
    <property type="entry name" value="HATPase_C_sf"/>
</dbReference>
<organism evidence="9 10">
    <name type="scientific">Croceimicrobium hydrocarbonivorans</name>
    <dbReference type="NCBI Taxonomy" id="2761580"/>
    <lineage>
        <taxon>Bacteria</taxon>
        <taxon>Pseudomonadati</taxon>
        <taxon>Bacteroidota</taxon>
        <taxon>Flavobacteriia</taxon>
        <taxon>Flavobacteriales</taxon>
        <taxon>Owenweeksiaceae</taxon>
        <taxon>Croceimicrobium</taxon>
    </lineage>
</organism>
<dbReference type="InterPro" id="IPR000700">
    <property type="entry name" value="PAS-assoc_C"/>
</dbReference>
<dbReference type="RefSeq" id="WP_210758787.1">
    <property type="nucleotide sequence ID" value="NZ_CP060139.1"/>
</dbReference>
<dbReference type="SUPFAM" id="SSF55874">
    <property type="entry name" value="ATPase domain of HSP90 chaperone/DNA topoisomerase II/histidine kinase"/>
    <property type="match status" value="1"/>
</dbReference>
<protein>
    <recommendedName>
        <fullName evidence="2">histidine kinase</fullName>
        <ecNumber evidence="2">2.7.13.3</ecNumber>
    </recommendedName>
</protein>
<dbReference type="PROSITE" id="PS50112">
    <property type="entry name" value="PAS"/>
    <property type="match status" value="4"/>
</dbReference>
<dbReference type="PRINTS" id="PR00344">
    <property type="entry name" value="BCTRLSENSOR"/>
</dbReference>
<dbReference type="PROSITE" id="PS50109">
    <property type="entry name" value="HIS_KIN"/>
    <property type="match status" value="1"/>
</dbReference>
<dbReference type="KEGG" id="chyd:H4K34_00015"/>
<dbReference type="Gene3D" id="3.30.450.20">
    <property type="entry name" value="PAS domain"/>
    <property type="match status" value="5"/>
</dbReference>
<dbReference type="Proteomes" id="UP000516305">
    <property type="component" value="Chromosome"/>
</dbReference>
<feature type="domain" description="PAS" evidence="7">
    <location>
        <begin position="213"/>
        <end position="283"/>
    </location>
</feature>
<dbReference type="PANTHER" id="PTHR43304:SF1">
    <property type="entry name" value="PAC DOMAIN-CONTAINING PROTEIN"/>
    <property type="match status" value="1"/>
</dbReference>
<dbReference type="CDD" id="cd00130">
    <property type="entry name" value="PAS"/>
    <property type="match status" value="5"/>
</dbReference>
<dbReference type="AlphaFoldDB" id="A0A7H0VEW0"/>
<dbReference type="Gene3D" id="3.30.565.10">
    <property type="entry name" value="Histidine kinase-like ATPase, C-terminal domain"/>
    <property type="match status" value="1"/>
</dbReference>
<dbReference type="InterPro" id="IPR004358">
    <property type="entry name" value="Sig_transdc_His_kin-like_C"/>
</dbReference>
<sequence>MHFLAGLDIEQSDGAQFILPEEAAKRVLAASLESGEDQLWVLHSDLAKLPSALKDWAYSVYDFPLNGHSDSAEPKKAAYREALLFQIQHRENSLLAQVLDQSSSGILVFSGQGILLYANQKAEHWLPSLKQLPLGLLNIDQFQWLQNEQEFPFSAIPENESLGIGQLSLDGEKLNRKLNLQHRILQWKNQKFRLLELDSATELQHLHERLHQTEITNQLLLERSLGAYSLTNHENTITFLSGEVEKISGYQPEEIVGMCCLDLAHPKDRLRKENALNAIHYQHMAQQEVKYRLHHRSGRYRWVKATMINHFDTPGIESIVTVVQDIDEQERAQRDLIDSNHRFRWASRATKDVIWDWHYKVGKIEWGENLSEMYGWDSHELDNPDKWLSHIPKEDHQNIQNSLDEAFEQRSETWECRYRFQKKNGDWAYILDRGYIERDLMGNVLRIIGAMHDFSERYQYEQELQKEKQKFRQLFEGSLIGVAMLELQNTRWQDCNQALLNMLGFKKSEFLAKSLIDLIPESELELHQQKLRELRSLQPIKTYQTLLLRKDLGTTKVVVSAFTTQDEAKRPIAWFHFLDLGPIEESNKALVEAESRFRQYIEKASDIFVTLNKDGFIEYISPNILQLAQYRPAELMGQALTDYIHPKDLVKTRLTFIKAYRKSENAGRAVFRLKSKDGEWLWLEANGRFQDREGKLKAFINIRDIRKEHEIESQLRKLSLVANRTSNGVLIVNAKHEVEWLNQSFKRMSGYSLEEAKGRRMEDLLHGPASLKTDHGRLNDFLNTGKPFRLENINYKKDGSEYWVESIVTPIYDEGGRLINYISIESDITERKQEELDFQRNLQLISEQNERLQSFAHIVSHNFRSHGSNIQQLIHELNVTQDQLLRDELYRYLEVSAEGLMQALDELSSILEVESASELPTEELEVLTYCERVRQILSRPTMEINAELQFDIPEGFCLKFYPAYLESVLFNLVSNALRYHDPEKDPWVKVWVEESDHNKHLFVSDNGLGIDLEKYGNQLFKFKRSFHNHPDSSGIGLYLIRSQIESLGGEITVHSIVGKGTTFKVSLPK</sequence>
<feature type="domain" description="PAS" evidence="7">
    <location>
        <begin position="714"/>
        <end position="766"/>
    </location>
</feature>
<dbReference type="Pfam" id="PF00989">
    <property type="entry name" value="PAS"/>
    <property type="match status" value="1"/>
</dbReference>
<dbReference type="EMBL" id="CP060139">
    <property type="protein sequence ID" value="QNR24258.1"/>
    <property type="molecule type" value="Genomic_DNA"/>
</dbReference>
<evidence type="ECO:0000259" key="8">
    <source>
        <dbReference type="PROSITE" id="PS50113"/>
    </source>
</evidence>
<keyword evidence="3" id="KW-0597">Phosphoprotein</keyword>
<evidence type="ECO:0000313" key="10">
    <source>
        <dbReference type="Proteomes" id="UP000516305"/>
    </source>
</evidence>
<evidence type="ECO:0000256" key="2">
    <source>
        <dbReference type="ARBA" id="ARBA00012438"/>
    </source>
</evidence>
<keyword evidence="5" id="KW-0418">Kinase</keyword>
<dbReference type="GO" id="GO:0004673">
    <property type="term" value="F:protein histidine kinase activity"/>
    <property type="evidence" value="ECO:0007669"/>
    <property type="project" value="UniProtKB-EC"/>
</dbReference>
<dbReference type="SUPFAM" id="SSF55785">
    <property type="entry name" value="PYP-like sensor domain (PAS domain)"/>
    <property type="match status" value="5"/>
</dbReference>
<dbReference type="InterPro" id="IPR000014">
    <property type="entry name" value="PAS"/>
</dbReference>
<dbReference type="EC" id="2.7.13.3" evidence="2"/>
<accession>A0A7H0VEW0</accession>
<evidence type="ECO:0000256" key="4">
    <source>
        <dbReference type="ARBA" id="ARBA00022679"/>
    </source>
</evidence>
<dbReference type="PROSITE" id="PS50113">
    <property type="entry name" value="PAC"/>
    <property type="match status" value="3"/>
</dbReference>
<evidence type="ECO:0000259" key="6">
    <source>
        <dbReference type="PROSITE" id="PS50109"/>
    </source>
</evidence>
<feature type="domain" description="PAS" evidence="7">
    <location>
        <begin position="593"/>
        <end position="663"/>
    </location>
</feature>
<evidence type="ECO:0000256" key="1">
    <source>
        <dbReference type="ARBA" id="ARBA00000085"/>
    </source>
</evidence>